<dbReference type="EC" id="5.1.3.15" evidence="3 5"/>
<dbReference type="SUPFAM" id="SSF74650">
    <property type="entry name" value="Galactose mutarotase-like"/>
    <property type="match status" value="1"/>
</dbReference>
<dbReference type="InterPro" id="IPR011013">
    <property type="entry name" value="Gal_mutarotase_sf_dom"/>
</dbReference>
<gene>
    <name evidence="7" type="ORF">DASC09_054070</name>
</gene>
<dbReference type="CDD" id="cd09020">
    <property type="entry name" value="D-hex-6-P-epi_like"/>
    <property type="match status" value="1"/>
</dbReference>
<evidence type="ECO:0000256" key="2">
    <source>
        <dbReference type="ARBA" id="ARBA00005866"/>
    </source>
</evidence>
<dbReference type="GO" id="GO:0005737">
    <property type="term" value="C:cytoplasm"/>
    <property type="evidence" value="ECO:0007669"/>
    <property type="project" value="TreeGrafter"/>
</dbReference>
<comment type="similarity">
    <text evidence="2 5">Belongs to the glucose-6-phosphate 1-epimerase family.</text>
</comment>
<accession>A0AAV5QT80</accession>
<dbReference type="Gene3D" id="2.70.98.10">
    <property type="match status" value="1"/>
</dbReference>
<evidence type="ECO:0000256" key="3">
    <source>
        <dbReference type="ARBA" id="ARBA00012083"/>
    </source>
</evidence>
<dbReference type="Proteomes" id="UP001360560">
    <property type="component" value="Unassembled WGS sequence"/>
</dbReference>
<keyword evidence="8" id="KW-1185">Reference proteome</keyword>
<reference evidence="7 8" key="1">
    <citation type="journal article" date="2023" name="Elife">
        <title>Identification of key yeast species and microbe-microbe interactions impacting larval growth of Drosophila in the wild.</title>
        <authorList>
            <person name="Mure A."/>
            <person name="Sugiura Y."/>
            <person name="Maeda R."/>
            <person name="Honda K."/>
            <person name="Sakurai N."/>
            <person name="Takahashi Y."/>
            <person name="Watada M."/>
            <person name="Katoh T."/>
            <person name="Gotoh A."/>
            <person name="Gotoh Y."/>
            <person name="Taniguchi I."/>
            <person name="Nakamura K."/>
            <person name="Hayashi T."/>
            <person name="Katayama T."/>
            <person name="Uemura T."/>
            <person name="Hattori Y."/>
        </authorList>
    </citation>
    <scope>NUCLEOTIDE SEQUENCE [LARGE SCALE GENOMIC DNA]</scope>
    <source>
        <strain evidence="7 8">SC-9</strain>
    </source>
</reference>
<feature type="active site" evidence="6">
    <location>
        <position position="160"/>
    </location>
</feature>
<dbReference type="RefSeq" id="XP_064855078.1">
    <property type="nucleotide sequence ID" value="XM_064999006.1"/>
</dbReference>
<feature type="active site" evidence="6">
    <location>
        <position position="265"/>
    </location>
</feature>
<dbReference type="PIRSF" id="PIRSF016020">
    <property type="entry name" value="PHexose_mutarotase"/>
    <property type="match status" value="1"/>
</dbReference>
<evidence type="ECO:0000256" key="4">
    <source>
        <dbReference type="ARBA" id="ARBA00023235"/>
    </source>
</evidence>
<protein>
    <recommendedName>
        <fullName evidence="3 5">Glucose-6-phosphate 1-epimerase</fullName>
        <ecNumber evidence="3 5">5.1.3.15</ecNumber>
    </recommendedName>
</protein>
<evidence type="ECO:0000313" key="8">
    <source>
        <dbReference type="Proteomes" id="UP001360560"/>
    </source>
</evidence>
<dbReference type="GO" id="GO:0047938">
    <property type="term" value="F:glucose-6-phosphate 1-epimerase activity"/>
    <property type="evidence" value="ECO:0007669"/>
    <property type="project" value="UniProtKB-UniRule"/>
</dbReference>
<dbReference type="AlphaFoldDB" id="A0AAV5QT80"/>
<evidence type="ECO:0000256" key="5">
    <source>
        <dbReference type="PIRNR" id="PIRNR016020"/>
    </source>
</evidence>
<comment type="catalytic activity">
    <reaction evidence="1">
        <text>alpha-D-glucose 6-phosphate = beta-D-glucose 6-phosphate</text>
        <dbReference type="Rhea" id="RHEA:16249"/>
        <dbReference type="ChEBI" id="CHEBI:58225"/>
        <dbReference type="ChEBI" id="CHEBI:58247"/>
        <dbReference type="EC" id="5.1.3.15"/>
    </reaction>
</comment>
<dbReference type="GO" id="GO:0030246">
    <property type="term" value="F:carbohydrate binding"/>
    <property type="evidence" value="ECO:0007669"/>
    <property type="project" value="UniProtKB-UniRule"/>
</dbReference>
<dbReference type="InterPro" id="IPR014718">
    <property type="entry name" value="GH-type_carb-bd"/>
</dbReference>
<dbReference type="EMBL" id="BTFZ01000013">
    <property type="protein sequence ID" value="GMM38082.1"/>
    <property type="molecule type" value="Genomic_DNA"/>
</dbReference>
<dbReference type="InterPro" id="IPR008183">
    <property type="entry name" value="Aldose_1/G6P_1-epimerase"/>
</dbReference>
<dbReference type="PANTHER" id="PTHR11122">
    <property type="entry name" value="APOSPORY-ASSOCIATED PROTEIN C-RELATED"/>
    <property type="match status" value="1"/>
</dbReference>
<dbReference type="GO" id="GO:0005975">
    <property type="term" value="P:carbohydrate metabolic process"/>
    <property type="evidence" value="ECO:0007669"/>
    <property type="project" value="InterPro"/>
</dbReference>
<evidence type="ECO:0000256" key="6">
    <source>
        <dbReference type="PIRSR" id="PIRSR016020-1"/>
    </source>
</evidence>
<dbReference type="PANTHER" id="PTHR11122:SF13">
    <property type="entry name" value="GLUCOSE-6-PHOSPHATE 1-EPIMERASE"/>
    <property type="match status" value="1"/>
</dbReference>
<evidence type="ECO:0000313" key="7">
    <source>
        <dbReference type="EMBL" id="GMM38082.1"/>
    </source>
</evidence>
<comment type="caution">
    <text evidence="7">The sequence shown here is derived from an EMBL/GenBank/DDBJ whole genome shotgun (WGS) entry which is preliminary data.</text>
</comment>
<organism evidence="7 8">
    <name type="scientific">Saccharomycopsis crataegensis</name>
    <dbReference type="NCBI Taxonomy" id="43959"/>
    <lineage>
        <taxon>Eukaryota</taxon>
        <taxon>Fungi</taxon>
        <taxon>Dikarya</taxon>
        <taxon>Ascomycota</taxon>
        <taxon>Saccharomycotina</taxon>
        <taxon>Saccharomycetes</taxon>
        <taxon>Saccharomycopsidaceae</taxon>
        <taxon>Saccharomycopsis</taxon>
    </lineage>
</organism>
<proteinExistence type="inferred from homology"/>
<dbReference type="Pfam" id="PF01263">
    <property type="entry name" value="Aldose_epim"/>
    <property type="match status" value="1"/>
</dbReference>
<evidence type="ECO:0000256" key="1">
    <source>
        <dbReference type="ARBA" id="ARBA00001096"/>
    </source>
</evidence>
<name>A0AAV5QT80_9ASCO</name>
<keyword evidence="4 5" id="KW-0413">Isomerase</keyword>
<comment type="function">
    <text evidence="5">Catalyzes the interconversion between the alpha and beta anomers from at least three hexose 6-phosphate sugars (Glc6P, Gal6P, and Man6P).</text>
</comment>
<dbReference type="InterPro" id="IPR025532">
    <property type="entry name" value="G6P_1-epimerase"/>
</dbReference>
<dbReference type="GeneID" id="90076057"/>
<sequence>MSVKQLEDSVIISLPDNPDTYIKVLRYGAHILSWKINGEEQLWLSAGAKLDGSAAVRGGIPLAFPVFGGSAAEGFNKLPHHGFARISTWDFLGLTSSNPPIAQFALTPDEAEPVSYGKWENGDNNFRAFVNYELGADYLTTSVAIENIDTKPFDFHWLFHTYLRTPDIEDTLVTNLPGEVCYDQVVKEEYEDKAPAVQFHQETDRVYKKVDESKDIQVVYCGKANHTLKRVNLPDVVVWNPWIEKSKNIGDFAPKDDYKHMVCVEPGYASEFVTLKPQGVWKASQTLTYGKDIKIQAV</sequence>